<gene>
    <name evidence="1" type="ORF">BV898_17199</name>
</gene>
<dbReference type="Proteomes" id="UP000192578">
    <property type="component" value="Unassembled WGS sequence"/>
</dbReference>
<keyword evidence="2" id="KW-1185">Reference proteome</keyword>
<proteinExistence type="predicted"/>
<organism evidence="1 2">
    <name type="scientific">Hypsibius exemplaris</name>
    <name type="common">Freshwater tardigrade</name>
    <dbReference type="NCBI Taxonomy" id="2072580"/>
    <lineage>
        <taxon>Eukaryota</taxon>
        <taxon>Metazoa</taxon>
        <taxon>Ecdysozoa</taxon>
        <taxon>Tardigrada</taxon>
        <taxon>Eutardigrada</taxon>
        <taxon>Parachela</taxon>
        <taxon>Hypsibioidea</taxon>
        <taxon>Hypsibiidae</taxon>
        <taxon>Hypsibius</taxon>
    </lineage>
</organism>
<protein>
    <submittedName>
        <fullName evidence="1">Uncharacterized protein</fullName>
    </submittedName>
</protein>
<name>A0A9X6NHM2_HYPEX</name>
<reference evidence="2" key="1">
    <citation type="submission" date="2017-01" db="EMBL/GenBank/DDBJ databases">
        <title>Comparative genomics of anhydrobiosis in the tardigrade Hypsibius dujardini.</title>
        <authorList>
            <person name="Yoshida Y."/>
            <person name="Koutsovoulos G."/>
            <person name="Laetsch D."/>
            <person name="Stevens L."/>
            <person name="Kumar S."/>
            <person name="Horikawa D."/>
            <person name="Ishino K."/>
            <person name="Komine S."/>
            <person name="Tomita M."/>
            <person name="Blaxter M."/>
            <person name="Arakawa K."/>
        </authorList>
    </citation>
    <scope>NUCLEOTIDE SEQUENCE [LARGE SCALE GENOMIC DNA]</scope>
    <source>
        <strain evidence="2">Z151</strain>
    </source>
</reference>
<dbReference type="EMBL" id="MTYJ01000285">
    <property type="protein sequence ID" value="OWA52756.1"/>
    <property type="molecule type" value="Genomic_DNA"/>
</dbReference>
<accession>A0A9X6NHM2</accession>
<evidence type="ECO:0000313" key="1">
    <source>
        <dbReference type="EMBL" id="OWA52756.1"/>
    </source>
</evidence>
<evidence type="ECO:0000313" key="2">
    <source>
        <dbReference type="Proteomes" id="UP000192578"/>
    </source>
</evidence>
<dbReference type="AlphaFoldDB" id="A0A9X6NHM2"/>
<sequence>MALFWLNKESFFNDAVVPSNSSVNLTVEADPWLCSLDASLHRSGDVYPNAVAVRLGPLPVAAGAHFRDPVRLVDCESDAKFTKEITLAKVNQSVAWSDAAGPSPLADRIDHRHVDLDINTESISKKLPSLKRIDKLSQIVKENQLKIEAGGLFHFSRASLLTIVTTVVTTLLVTKEILSRSVEACPSKG</sequence>
<comment type="caution">
    <text evidence="1">The sequence shown here is derived from an EMBL/GenBank/DDBJ whole genome shotgun (WGS) entry which is preliminary data.</text>
</comment>